<dbReference type="InterPro" id="IPR005474">
    <property type="entry name" value="Transketolase_N"/>
</dbReference>
<dbReference type="PANTHER" id="PTHR47514">
    <property type="entry name" value="TRANSKETOLASE N-TERMINAL SECTION-RELATED"/>
    <property type="match status" value="1"/>
</dbReference>
<dbReference type="PANTHER" id="PTHR47514:SF2">
    <property type="entry name" value="TRANSKETOLASE"/>
    <property type="match status" value="1"/>
</dbReference>
<dbReference type="EMBL" id="CP000474">
    <property type="protein sequence ID" value="ABM07620.1"/>
    <property type="molecule type" value="Genomic_DNA"/>
</dbReference>
<keyword evidence="3" id="KW-1185">Reference proteome</keyword>
<accession>A1R343</accession>
<evidence type="ECO:0000259" key="1">
    <source>
        <dbReference type="Pfam" id="PF00456"/>
    </source>
</evidence>
<dbReference type="RefSeq" id="WP_011773603.1">
    <property type="nucleotide sequence ID" value="NC_008711.1"/>
</dbReference>
<dbReference type="GO" id="GO:0000287">
    <property type="term" value="F:magnesium ion binding"/>
    <property type="evidence" value="ECO:0007669"/>
    <property type="project" value="UniProtKB-ARBA"/>
</dbReference>
<dbReference type="STRING" id="290340.AAur_0860"/>
<reference evidence="2 3" key="1">
    <citation type="journal article" date="2006" name="PLoS Genet.">
        <title>Secrets of soil survival revealed by the genome sequence of Arthrobacter aurescens TC1.</title>
        <authorList>
            <person name="Mongodin E.F."/>
            <person name="Shapir N."/>
            <person name="Daugherty S.C."/>
            <person name="DeBoy R.T."/>
            <person name="Emerson J.B."/>
            <person name="Shvartzbeyn A."/>
            <person name="Radune D."/>
            <person name="Vamathevan J."/>
            <person name="Riggs F."/>
            <person name="Grinberg V."/>
            <person name="Khouri H."/>
            <person name="Wackett L.P."/>
            <person name="Nelson K.E."/>
            <person name="Sadowsky M.J."/>
        </authorList>
    </citation>
    <scope>NUCLEOTIDE SEQUENCE [LARGE SCALE GENOMIC DNA]</scope>
    <source>
        <strain evidence="2 3">TC1</strain>
    </source>
</reference>
<dbReference type="Pfam" id="PF00456">
    <property type="entry name" value="Transketolase_N"/>
    <property type="match status" value="1"/>
</dbReference>
<dbReference type="SUPFAM" id="SSF52518">
    <property type="entry name" value="Thiamin diphosphate-binding fold (THDP-binding)"/>
    <property type="match status" value="1"/>
</dbReference>
<dbReference type="eggNOG" id="COG3959">
    <property type="taxonomic scope" value="Bacteria"/>
</dbReference>
<protein>
    <submittedName>
        <fullName evidence="2">Transketolase subunit A</fullName>
    </submittedName>
</protein>
<dbReference type="Proteomes" id="UP000000637">
    <property type="component" value="Chromosome"/>
</dbReference>
<gene>
    <name evidence="2" type="ordered locus">AAur_0860</name>
</gene>
<organism evidence="2 3">
    <name type="scientific">Paenarthrobacter aurescens (strain TC1)</name>
    <dbReference type="NCBI Taxonomy" id="290340"/>
    <lineage>
        <taxon>Bacteria</taxon>
        <taxon>Bacillati</taxon>
        <taxon>Actinomycetota</taxon>
        <taxon>Actinomycetes</taxon>
        <taxon>Micrococcales</taxon>
        <taxon>Micrococcaceae</taxon>
        <taxon>Paenarthrobacter</taxon>
    </lineage>
</organism>
<evidence type="ECO:0000313" key="2">
    <source>
        <dbReference type="EMBL" id="ABM07620.1"/>
    </source>
</evidence>
<dbReference type="KEGG" id="aau:AAur_0860"/>
<name>A1R343_PAEAT</name>
<dbReference type="Gene3D" id="3.40.50.970">
    <property type="match status" value="1"/>
</dbReference>
<feature type="domain" description="Transketolase N-terminal" evidence="1">
    <location>
        <begin position="16"/>
        <end position="290"/>
    </location>
</feature>
<proteinExistence type="predicted"/>
<dbReference type="CDD" id="cd02012">
    <property type="entry name" value="TPP_TK"/>
    <property type="match status" value="1"/>
</dbReference>
<dbReference type="InterPro" id="IPR029061">
    <property type="entry name" value="THDP-binding"/>
</dbReference>
<sequence length="295" mass="31994">MNTKTEVLTDLELSGIIQEARWRVIDTVASSRAGHIGGPLSAMDVLVSLYFRHLRIDPHNPQDPDRDRFILSKGHCAIGLYTVLALRGYFPVDELASFDHGNSRLQGHPDMLLTPGVDASTGSLGQGLSSGAGMALGAKKLGKDFHTWVMLGDGEIEEGMVWETVLSAPRFGLDNLTAIVDVNGLQQYGWPAGPGDRFDRSEPVGHVDLEAVFTGFGWNTISINGHDLKEISDALTFAQSFRGVSGKPTAIISNTTKGFGVSFTQGTYKWHNGIATEEQLRIAREELGQNMEAAK</sequence>
<dbReference type="AlphaFoldDB" id="A1R343"/>
<dbReference type="OrthoDB" id="9759664at2"/>
<dbReference type="HOGENOM" id="CLU_009227_4_1_11"/>
<evidence type="ECO:0000313" key="3">
    <source>
        <dbReference type="Proteomes" id="UP000000637"/>
    </source>
</evidence>